<feature type="domain" description="Methyltransferase" evidence="1">
    <location>
        <begin position="234"/>
        <end position="540"/>
    </location>
</feature>
<dbReference type="KEGG" id="kco:BWI95_22915"/>
<evidence type="ECO:0000313" key="3">
    <source>
        <dbReference type="Proteomes" id="UP000187148"/>
    </source>
</evidence>
<dbReference type="AlphaFoldDB" id="A0A830ZBE5"/>
<proteinExistence type="predicted"/>
<geneLocation type="plasmid" evidence="2 3">
    <name>p888-76-2</name>
</geneLocation>
<dbReference type="EMBL" id="CP019447">
    <property type="protein sequence ID" value="APZ07898.1"/>
    <property type="molecule type" value="Genomic_DNA"/>
</dbReference>
<dbReference type="RefSeq" id="WP_076770433.1">
    <property type="nucleotide sequence ID" value="NZ_CP019447.1"/>
</dbReference>
<dbReference type="SUPFAM" id="SSF53335">
    <property type="entry name" value="S-adenosyl-L-methionine-dependent methyltransferases"/>
    <property type="match status" value="1"/>
</dbReference>
<keyword evidence="3" id="KW-1185">Reference proteome</keyword>
<dbReference type="InterPro" id="IPR022744">
    <property type="entry name" value="MeTrfase_dom_put"/>
</dbReference>
<gene>
    <name evidence="2" type="ORF">BWI95_22915</name>
</gene>
<keyword evidence="2" id="KW-0614">Plasmid</keyword>
<dbReference type="InterPro" id="IPR029063">
    <property type="entry name" value="SAM-dependent_MTases_sf"/>
</dbReference>
<evidence type="ECO:0000313" key="2">
    <source>
        <dbReference type="EMBL" id="APZ07898.1"/>
    </source>
</evidence>
<dbReference type="Gene3D" id="3.40.50.150">
    <property type="entry name" value="Vaccinia Virus protein VP39"/>
    <property type="match status" value="1"/>
</dbReference>
<name>A0A830ZBE5_9ENTR</name>
<reference evidence="2 3" key="1">
    <citation type="submission" date="2017-01" db="EMBL/GenBank/DDBJ databases">
        <authorList>
            <person name="Cao J.-M."/>
        </authorList>
    </citation>
    <scope>NUCLEOTIDE SEQUENCE [LARGE SCALE GENOMIC DNA]</scope>
    <source>
        <strain evidence="2 3">888-76</strain>
        <plasmid evidence="2 3">p888-76-2</plasmid>
    </source>
</reference>
<dbReference type="Proteomes" id="UP000187148">
    <property type="component" value="Plasmid p888-76-2"/>
</dbReference>
<dbReference type="Pfam" id="PF12147">
    <property type="entry name" value="Methyltransf_20"/>
    <property type="match status" value="1"/>
</dbReference>
<protein>
    <recommendedName>
        <fullName evidence="1">Methyltransferase domain-containing protein</fullName>
    </recommendedName>
</protein>
<organism evidence="2 3">
    <name type="scientific">Kosakonia cowanii JCM 10956 = DSM 18146</name>
    <dbReference type="NCBI Taxonomy" id="1300165"/>
    <lineage>
        <taxon>Bacteria</taxon>
        <taxon>Pseudomonadati</taxon>
        <taxon>Pseudomonadota</taxon>
        <taxon>Gammaproteobacteria</taxon>
        <taxon>Enterobacterales</taxon>
        <taxon>Enterobacteriaceae</taxon>
        <taxon>Kosakonia</taxon>
    </lineage>
</organism>
<evidence type="ECO:0000259" key="1">
    <source>
        <dbReference type="Pfam" id="PF12147"/>
    </source>
</evidence>
<sequence>MMTQTSQMQHFVSHDNQQIPYQLFPARAQNGPAAAIVLWYRNADLKEKIAALGLPECTFFAIDFTPGTINAETPDGSSVLSLQSYYFQQFIEHITMQHGLRTQDIALMAHHECAVVIAAWMVDYAPEIRSVTLFSPRFLLRKRDLLLALLKKPKAWNTLRDLRYTSQRIFRSAFAWPTPTQLVLTQTDRRAVAGTLMTFYANLGSSAKTVLMKPDSGFGCPGQLWDRAMLAQTRAFLRLHFSQHHPVPSLFDSWQQGATWEEYERLRMPEKALLRRGYWMLANFALRVLGHCSSGIRIGLETGFDSGASLEYVYQNQPTGKGAVGRAVDRYYLNTLGWRCTRQRKHQVEALIAMAASLLAQQGQVVRLLDIAAGQGRYILDAIEKIEPPVEHLLLRDFDAANVEEGNRLLLQRGLNERARFEQGDAFSPADLATLPADRTLAVVSGFYELFSDNNLVLASLNGLANAVKKGGYLVYTTKLWNPKLALMARVLPSHQKGAFWLLRRRAQREIDQMVKRAGFAKVTQRVDGWGLFSVTLAKKVR</sequence>
<accession>A0A830ZBE5</accession>